<evidence type="ECO:0000259" key="7">
    <source>
        <dbReference type="Pfam" id="PF22513"/>
    </source>
</evidence>
<comment type="pathway">
    <text evidence="3 4">Cofactor biosynthesis; coenzyme A biosynthesis; CoA from (R)-pantothenate: step 2/5.</text>
</comment>
<dbReference type="InterPro" id="IPR003382">
    <property type="entry name" value="Flavoprotein"/>
</dbReference>
<name>A0A101KXT9_RHILI</name>
<organism evidence="8 9">
    <name type="scientific">Rhizobium loti</name>
    <name type="common">Mesorhizobium loti</name>
    <dbReference type="NCBI Taxonomy" id="381"/>
    <lineage>
        <taxon>Bacteria</taxon>
        <taxon>Pseudomonadati</taxon>
        <taxon>Pseudomonadota</taxon>
        <taxon>Alphaproteobacteria</taxon>
        <taxon>Hyphomicrobiales</taxon>
        <taxon>Phyllobacteriaceae</taxon>
        <taxon>Mesorhizobium</taxon>
    </lineage>
</organism>
<dbReference type="InterPro" id="IPR035929">
    <property type="entry name" value="CoaB-like_sf"/>
</dbReference>
<comment type="function">
    <text evidence="3">Catalyzes two sequential steps in the biosynthesis of coenzyme A. In the first step cysteine is conjugated to 4'-phosphopantothenate to form 4-phosphopantothenoylcysteine. In the second step the latter compound is decarboxylated to form 4'-phosphopantotheine.</text>
</comment>
<dbReference type="UniPathway" id="UPA00241">
    <property type="reaction ID" value="UER00353"/>
</dbReference>
<dbReference type="GO" id="GO:0015941">
    <property type="term" value="P:pantothenate catabolic process"/>
    <property type="evidence" value="ECO:0007669"/>
    <property type="project" value="InterPro"/>
</dbReference>
<comment type="catalytic activity">
    <reaction evidence="3 4">
        <text>(R)-4'-phosphopantothenate + L-cysteine + CTP = N-[(R)-4-phosphopantothenoyl]-L-cysteine + CMP + diphosphate + H(+)</text>
        <dbReference type="Rhea" id="RHEA:19397"/>
        <dbReference type="ChEBI" id="CHEBI:10986"/>
        <dbReference type="ChEBI" id="CHEBI:15378"/>
        <dbReference type="ChEBI" id="CHEBI:33019"/>
        <dbReference type="ChEBI" id="CHEBI:35235"/>
        <dbReference type="ChEBI" id="CHEBI:37563"/>
        <dbReference type="ChEBI" id="CHEBI:59458"/>
        <dbReference type="ChEBI" id="CHEBI:60377"/>
        <dbReference type="EC" id="6.3.2.5"/>
    </reaction>
</comment>
<comment type="function">
    <text evidence="4">Catalyzes two steps in the biosynthesis of coenzyme A. In the first step cysteine is conjugated to 4'-phosphopantothenate to form 4-phosphopantothenoylcysteine, in the latter compound is decarboxylated to form 4'-phosphopantotheine.</text>
</comment>
<proteinExistence type="inferred from homology"/>
<comment type="caution">
    <text evidence="3">Lacks conserved residue(s) required for the propagation of feature annotation.</text>
</comment>
<gene>
    <name evidence="3" type="primary">coaBC</name>
    <name evidence="8" type="ORF">AU467_01360</name>
</gene>
<feature type="binding site" evidence="3">
    <location>
        <position position="421"/>
    </location>
    <ligand>
        <name>CTP</name>
        <dbReference type="ChEBI" id="CHEBI:37563"/>
    </ligand>
</feature>
<dbReference type="PANTHER" id="PTHR14359">
    <property type="entry name" value="HOMO-OLIGOMERIC FLAVIN CONTAINING CYS DECARBOXYLASE FAMILY"/>
    <property type="match status" value="1"/>
</dbReference>
<sequence length="490" mass="51855">MASITIRNLDDEVKDLLRQLAAENGCSMEEQARAMIRAAVEGRAGQADRIDQIEKTLRALTDSNRQATPIPAVSGKPAIRGTLSGKRILLIIGGGIAAYKSLDLIRRLRERGASVRVVMTAAAQEFVTTLSVGALSADHVFTELFDRNDEHDVGHIRLSREADLLVVAPATADLMAKLANGHANDLASTVLLATDKKVLMAPAMNPKMWSHPATRRNRTMLQKDGIAFVGPAKGEMAESNEAGEGRMAEPLEIVAAIEAMLDEKPKPLAGRRIIVTSGPTHEPIDPVRYIANRSSGKQGHAIAAALAGLGADVRLVSGPVNIADPVGVATTHVETATEMKEAVESLLPADAAVFVAAVADWRTANAAGEKIKKVAGEGPPSLKMVENPDILAGVGHHSRRPGLVVGFAAETQDLISNAEAKLKKKGADFIVANDVSHESGIGPSGVMGGDRNKVRIVSRSGVEEWPEMGKDEVAARLAALIAERLKTIVV</sequence>
<feature type="binding site" evidence="3">
    <location>
        <position position="425"/>
    </location>
    <ligand>
        <name>CTP</name>
        <dbReference type="ChEBI" id="CHEBI:37563"/>
    </ligand>
</feature>
<dbReference type="Gene3D" id="1.10.1220.10">
    <property type="entry name" value="Met repressor-like"/>
    <property type="match status" value="1"/>
</dbReference>
<keyword evidence="3" id="KW-0479">Metal-binding</keyword>
<dbReference type="Pfam" id="PF02441">
    <property type="entry name" value="Flavoprotein"/>
    <property type="match status" value="1"/>
</dbReference>
<comment type="cofactor">
    <cofactor evidence="3">
        <name>Mg(2+)</name>
        <dbReference type="ChEBI" id="CHEBI:18420"/>
    </cofactor>
</comment>
<dbReference type="GO" id="GO:0015937">
    <property type="term" value="P:coenzyme A biosynthetic process"/>
    <property type="evidence" value="ECO:0007669"/>
    <property type="project" value="UniProtKB-UniRule"/>
</dbReference>
<feature type="binding site" evidence="3">
    <location>
        <position position="360"/>
    </location>
    <ligand>
        <name>CTP</name>
        <dbReference type="ChEBI" id="CHEBI:37563"/>
    </ligand>
</feature>
<evidence type="ECO:0000256" key="3">
    <source>
        <dbReference type="HAMAP-Rule" id="MF_02225"/>
    </source>
</evidence>
<dbReference type="GO" id="GO:0004632">
    <property type="term" value="F:phosphopantothenate--cysteine ligase activity"/>
    <property type="evidence" value="ECO:0007669"/>
    <property type="project" value="UniProtKB-UniRule"/>
</dbReference>
<dbReference type="NCBIfam" id="TIGR00521">
    <property type="entry name" value="coaBC_dfp"/>
    <property type="match status" value="1"/>
</dbReference>
<feature type="region of interest" description="Phosphopantothenate--cysteine ligase" evidence="3">
    <location>
        <begin position="273"/>
        <end position="490"/>
    </location>
</feature>
<comment type="similarity">
    <text evidence="3 4">In the N-terminal section; belongs to the HFCD (homo-oligomeric flavin containing Cys decarboxylase) superfamily.</text>
</comment>
<keyword evidence="3 4" id="KW-0285">Flavoprotein</keyword>
<dbReference type="Gene3D" id="3.40.50.10300">
    <property type="entry name" value="CoaB-like"/>
    <property type="match status" value="1"/>
</dbReference>
<dbReference type="InterPro" id="IPR053853">
    <property type="entry name" value="FitA-like_RHH"/>
</dbReference>
<evidence type="ECO:0000313" key="8">
    <source>
        <dbReference type="EMBL" id="KUM28931.1"/>
    </source>
</evidence>
<evidence type="ECO:0000256" key="1">
    <source>
        <dbReference type="ARBA" id="ARBA00022793"/>
    </source>
</evidence>
<comment type="pathway">
    <text evidence="3 4">Cofactor biosynthesis; coenzyme A biosynthesis; CoA from (R)-pantothenate: step 3/5.</text>
</comment>
<feature type="binding site" evidence="3">
    <location>
        <begin position="388"/>
        <end position="391"/>
    </location>
    <ligand>
        <name>CTP</name>
        <dbReference type="ChEBI" id="CHEBI:37563"/>
    </ligand>
</feature>
<comment type="cofactor">
    <cofactor evidence="3">
        <name>FMN</name>
        <dbReference type="ChEBI" id="CHEBI:58210"/>
    </cofactor>
    <text evidence="3">Binds 1 FMN per subunit.</text>
</comment>
<dbReference type="GO" id="GO:0046872">
    <property type="term" value="F:metal ion binding"/>
    <property type="evidence" value="ECO:0007669"/>
    <property type="project" value="UniProtKB-KW"/>
</dbReference>
<dbReference type="SUPFAM" id="SSF102645">
    <property type="entry name" value="CoaB-like"/>
    <property type="match status" value="1"/>
</dbReference>
<dbReference type="GO" id="GO:0004633">
    <property type="term" value="F:phosphopantothenoylcysteine decarboxylase activity"/>
    <property type="evidence" value="ECO:0007669"/>
    <property type="project" value="UniProtKB-UniRule"/>
</dbReference>
<evidence type="ECO:0000256" key="2">
    <source>
        <dbReference type="ARBA" id="ARBA00023239"/>
    </source>
</evidence>
<comment type="catalytic activity">
    <reaction evidence="3 4">
        <text>N-[(R)-4-phosphopantothenoyl]-L-cysteine + H(+) = (R)-4'-phosphopantetheine + CO2</text>
        <dbReference type="Rhea" id="RHEA:16793"/>
        <dbReference type="ChEBI" id="CHEBI:15378"/>
        <dbReference type="ChEBI" id="CHEBI:16526"/>
        <dbReference type="ChEBI" id="CHEBI:59458"/>
        <dbReference type="ChEBI" id="CHEBI:61723"/>
        <dbReference type="EC" id="4.1.1.36"/>
    </reaction>
</comment>
<dbReference type="Gene3D" id="3.40.50.1950">
    <property type="entry name" value="Flavin prenyltransferase-like"/>
    <property type="match status" value="1"/>
</dbReference>
<dbReference type="InterPro" id="IPR005252">
    <property type="entry name" value="CoaBC"/>
</dbReference>
<dbReference type="Pfam" id="PF04127">
    <property type="entry name" value="DFP"/>
    <property type="match status" value="1"/>
</dbReference>
<dbReference type="HAMAP" id="MF_02225">
    <property type="entry name" value="CoaBC"/>
    <property type="match status" value="1"/>
</dbReference>
<keyword evidence="1 3" id="KW-0210">Decarboxylase</keyword>
<dbReference type="EC" id="4.1.1.36" evidence="3"/>
<dbReference type="Pfam" id="PF22513">
    <property type="entry name" value="FitA-like_RHH"/>
    <property type="match status" value="1"/>
</dbReference>
<feature type="binding site" evidence="3">
    <location>
        <position position="407"/>
    </location>
    <ligand>
        <name>CTP</name>
        <dbReference type="ChEBI" id="CHEBI:37563"/>
    </ligand>
</feature>
<comment type="caution">
    <text evidence="8">The sequence shown here is derived from an EMBL/GenBank/DDBJ whole genome shotgun (WGS) entry which is preliminary data.</text>
</comment>
<dbReference type="InterPro" id="IPR013321">
    <property type="entry name" value="Arc_rbn_hlx_hlx"/>
</dbReference>
<dbReference type="EC" id="6.3.2.5" evidence="3"/>
<protein>
    <recommendedName>
        <fullName evidence="3">Coenzyme A biosynthesis bifunctional protein CoaBC</fullName>
    </recommendedName>
    <alternativeName>
        <fullName evidence="3">DNA/pantothenate metabolism flavoprotein</fullName>
    </alternativeName>
    <alternativeName>
        <fullName evidence="3">Phosphopantothenoylcysteine synthetase/decarboxylase</fullName>
        <shortName evidence="3">PPCS-PPCDC</shortName>
    </alternativeName>
    <domain>
        <recommendedName>
            <fullName evidence="3">Phosphopantothenoylcysteine decarboxylase</fullName>
            <shortName evidence="3">PPC decarboxylase</shortName>
            <shortName evidence="3">PPC-DC</shortName>
            <ecNumber evidence="3">4.1.1.36</ecNumber>
        </recommendedName>
        <alternativeName>
            <fullName evidence="3">CoaC</fullName>
        </alternativeName>
    </domain>
    <domain>
        <recommendedName>
            <fullName evidence="3">Phosphopantothenate--cysteine ligase</fullName>
            <ecNumber evidence="3">6.3.2.5</ecNumber>
        </recommendedName>
        <alternativeName>
            <fullName evidence="3">CoaB</fullName>
        </alternativeName>
        <alternativeName>
            <fullName evidence="3">Phosphopantothenoylcysteine synthetase</fullName>
            <shortName evidence="3">PPC synthetase</shortName>
            <shortName evidence="3">PPC-S</shortName>
        </alternativeName>
    </domain>
</protein>
<evidence type="ECO:0000259" key="5">
    <source>
        <dbReference type="Pfam" id="PF02441"/>
    </source>
</evidence>
<keyword evidence="2 3" id="KW-0456">Lyase</keyword>
<dbReference type="InterPro" id="IPR010985">
    <property type="entry name" value="Ribbon_hlx_hlx"/>
</dbReference>
<dbReference type="GO" id="GO:0071513">
    <property type="term" value="C:phosphopantothenoylcysteine decarboxylase complex"/>
    <property type="evidence" value="ECO:0007669"/>
    <property type="project" value="TreeGrafter"/>
</dbReference>
<dbReference type="GO" id="GO:0006355">
    <property type="term" value="P:regulation of DNA-templated transcription"/>
    <property type="evidence" value="ECO:0007669"/>
    <property type="project" value="InterPro"/>
</dbReference>
<dbReference type="SUPFAM" id="SSF47598">
    <property type="entry name" value="Ribbon-helix-helix"/>
    <property type="match status" value="1"/>
</dbReference>
<feature type="domain" description="Antitoxin FitA-like ribbon-helix-helix" evidence="7">
    <location>
        <begin position="2"/>
        <end position="40"/>
    </location>
</feature>
<feature type="region of interest" description="Phosphopantothenoylcysteine decarboxylase" evidence="3">
    <location>
        <begin position="1"/>
        <end position="272"/>
    </location>
</feature>
<dbReference type="EMBL" id="LPWA01000001">
    <property type="protein sequence ID" value="KUM28931.1"/>
    <property type="molecule type" value="Genomic_DNA"/>
</dbReference>
<feature type="domain" description="Flavoprotein" evidence="5">
    <location>
        <begin position="86"/>
        <end position="258"/>
    </location>
</feature>
<dbReference type="PANTHER" id="PTHR14359:SF6">
    <property type="entry name" value="PHOSPHOPANTOTHENOYLCYSTEINE DECARBOXYLASE"/>
    <property type="match status" value="1"/>
</dbReference>
<dbReference type="AlphaFoldDB" id="A0A101KXT9"/>
<dbReference type="SUPFAM" id="SSF52507">
    <property type="entry name" value="Homo-oligomeric flavin-containing Cys decarboxylases, HFCD"/>
    <property type="match status" value="1"/>
</dbReference>
<dbReference type="GO" id="GO:0010181">
    <property type="term" value="F:FMN binding"/>
    <property type="evidence" value="ECO:0007669"/>
    <property type="project" value="UniProtKB-UniRule"/>
</dbReference>
<dbReference type="Proteomes" id="UP000053176">
    <property type="component" value="Unassembled WGS sequence"/>
</dbReference>
<dbReference type="InterPro" id="IPR007085">
    <property type="entry name" value="DNA/pantothenate-metab_flavo_C"/>
</dbReference>
<accession>A0A101KXT9</accession>
<keyword evidence="3 4" id="KW-0288">FMN</keyword>
<feature type="binding site" evidence="3">
    <location>
        <position position="370"/>
    </location>
    <ligand>
        <name>CTP</name>
        <dbReference type="ChEBI" id="CHEBI:37563"/>
    </ligand>
</feature>
<keyword evidence="3" id="KW-0511">Multifunctional enzyme</keyword>
<feature type="domain" description="DNA/pantothenate metabolism flavoprotein C-terminal" evidence="6">
    <location>
        <begin position="268"/>
        <end position="483"/>
    </location>
</feature>
<dbReference type="InterPro" id="IPR036551">
    <property type="entry name" value="Flavin_trans-like"/>
</dbReference>
<comment type="similarity">
    <text evidence="3 4">In the C-terminal section; belongs to the PPC synthetase family.</text>
</comment>
<keyword evidence="3 4" id="KW-0436">Ligase</keyword>
<reference evidence="8 9" key="1">
    <citation type="submission" date="2015-12" db="EMBL/GenBank/DDBJ databases">
        <title>Draft genome sequence of Mesorhizobium sp. UFLA 01-765, a multitolerant efficient symbiont and plant-growth promoting strain isolated from Zn-mining soil using Leucaena leucocephala as a trap plant.</title>
        <authorList>
            <person name="Rangel W.M."/>
            <person name="Thijs S."/>
            <person name="Longatti S.M."/>
            <person name="Moreira F.M."/>
            <person name="Weyens N."/>
            <person name="Vangronsveld J."/>
            <person name="Van Hamme J.D."/>
            <person name="Bottos E.M."/>
            <person name="Rineau F."/>
        </authorList>
    </citation>
    <scope>NUCLEOTIDE SEQUENCE [LARGE SCALE GENOMIC DNA]</scope>
    <source>
        <strain evidence="8 9">UFLA 01-765</strain>
    </source>
</reference>
<evidence type="ECO:0000259" key="6">
    <source>
        <dbReference type="Pfam" id="PF04127"/>
    </source>
</evidence>
<keyword evidence="3" id="KW-0460">Magnesium</keyword>
<evidence type="ECO:0000256" key="4">
    <source>
        <dbReference type="RuleBase" id="RU364078"/>
    </source>
</evidence>
<evidence type="ECO:0000313" key="9">
    <source>
        <dbReference type="Proteomes" id="UP000053176"/>
    </source>
</evidence>